<proteinExistence type="predicted"/>
<reference evidence="1 2" key="1">
    <citation type="submission" date="2020-03" db="EMBL/GenBank/DDBJ databases">
        <title>Genomic Encyclopedia of Type Strains, Phase IV (KMG-IV): sequencing the most valuable type-strain genomes for metagenomic binning, comparative biology and taxonomic classification.</title>
        <authorList>
            <person name="Goeker M."/>
        </authorList>
    </citation>
    <scope>NUCLEOTIDE SEQUENCE [LARGE SCALE GENOMIC DNA]</scope>
    <source>
        <strain evidence="1 2">DSM 102865</strain>
    </source>
</reference>
<evidence type="ECO:0000313" key="2">
    <source>
        <dbReference type="Proteomes" id="UP001179181"/>
    </source>
</evidence>
<gene>
    <name evidence="1" type="ORF">FHS68_001447</name>
</gene>
<keyword evidence="2" id="KW-1185">Reference proteome</keyword>
<protein>
    <submittedName>
        <fullName evidence="1">Uncharacterized protein</fullName>
    </submittedName>
</protein>
<evidence type="ECO:0000313" key="1">
    <source>
        <dbReference type="EMBL" id="NIJ52291.1"/>
    </source>
</evidence>
<dbReference type="Proteomes" id="UP001179181">
    <property type="component" value="Unassembled WGS sequence"/>
</dbReference>
<sequence length="62" mass="6824">MATSSKEHANLSLVSGSSWLMEGCTGKEFNVPKVFEDQLSFSFEGRFEPNFDNTALVISFAS</sequence>
<organism evidence="1 2">
    <name type="scientific">Dyadobacter arcticus</name>
    <dbReference type="NCBI Taxonomy" id="1078754"/>
    <lineage>
        <taxon>Bacteria</taxon>
        <taxon>Pseudomonadati</taxon>
        <taxon>Bacteroidota</taxon>
        <taxon>Cytophagia</taxon>
        <taxon>Cytophagales</taxon>
        <taxon>Spirosomataceae</taxon>
        <taxon>Dyadobacter</taxon>
    </lineage>
</organism>
<dbReference type="EMBL" id="JAASQJ010000001">
    <property type="protein sequence ID" value="NIJ52291.1"/>
    <property type="molecule type" value="Genomic_DNA"/>
</dbReference>
<dbReference type="RefSeq" id="WP_167268480.1">
    <property type="nucleotide sequence ID" value="NZ_JAASQJ010000001.1"/>
</dbReference>
<name>A0ABX0UH06_9BACT</name>
<accession>A0ABX0UH06</accession>
<comment type="caution">
    <text evidence="1">The sequence shown here is derived from an EMBL/GenBank/DDBJ whole genome shotgun (WGS) entry which is preliminary data.</text>
</comment>